<organism evidence="2">
    <name type="scientific">Mesocestoides corti</name>
    <name type="common">Flatworm</name>
    <dbReference type="NCBI Taxonomy" id="53468"/>
    <lineage>
        <taxon>Eukaryota</taxon>
        <taxon>Metazoa</taxon>
        <taxon>Spiralia</taxon>
        <taxon>Lophotrochozoa</taxon>
        <taxon>Platyhelminthes</taxon>
        <taxon>Cestoda</taxon>
        <taxon>Eucestoda</taxon>
        <taxon>Cyclophyllidea</taxon>
        <taxon>Mesocestoididae</taxon>
        <taxon>Mesocestoides</taxon>
    </lineage>
</organism>
<reference evidence="2" key="1">
    <citation type="submission" date="2019-11" db="UniProtKB">
        <authorList>
            <consortium name="WormBaseParasite"/>
        </authorList>
    </citation>
    <scope>IDENTIFICATION</scope>
</reference>
<dbReference type="InterPro" id="IPR017983">
    <property type="entry name" value="GPCR_2_secretin-like_CS"/>
</dbReference>
<dbReference type="AlphaFoldDB" id="A0A5K3G1Q3"/>
<evidence type="ECO:0000259" key="1">
    <source>
        <dbReference type="PROSITE" id="PS50227"/>
    </source>
</evidence>
<dbReference type="PROSITE" id="PS00649">
    <property type="entry name" value="G_PROTEIN_RECEP_F2_1"/>
    <property type="match status" value="1"/>
</dbReference>
<dbReference type="InterPro" id="IPR001879">
    <property type="entry name" value="GPCR_2_extracellular_dom"/>
</dbReference>
<accession>A0A5K3G1Q3</accession>
<dbReference type="GO" id="GO:0016020">
    <property type="term" value="C:membrane"/>
    <property type="evidence" value="ECO:0007669"/>
    <property type="project" value="InterPro"/>
</dbReference>
<protein>
    <submittedName>
        <fullName evidence="2">G_PROTEIN_RECEP_F2_3 domain-containing protein</fullName>
    </submittedName>
</protein>
<proteinExistence type="predicted"/>
<dbReference type="InterPro" id="IPR036445">
    <property type="entry name" value="GPCR_2_extracell_dom_sf"/>
</dbReference>
<dbReference type="Gene3D" id="4.10.1240.10">
    <property type="entry name" value="GPCR, family 2, extracellular hormone receptor domain"/>
    <property type="match status" value="1"/>
</dbReference>
<feature type="domain" description="G-protein coupled receptors family 2 profile 1" evidence="1">
    <location>
        <begin position="23"/>
        <end position="78"/>
    </location>
</feature>
<dbReference type="WBParaSite" id="MCU_012905-RA">
    <property type="protein sequence ID" value="MCU_012905-RA"/>
    <property type="gene ID" value="MCU_012905"/>
</dbReference>
<dbReference type="Pfam" id="PF02793">
    <property type="entry name" value="HRM"/>
    <property type="match status" value="1"/>
</dbReference>
<sequence length="78" mass="8456">MEVKTTNHNGSSPMDDVVAVKLLCEGLYKELIDNITRQGISTFCPAIYDGVMCWPPAIPNSTVYLPCPASFNGATYNA</sequence>
<name>A0A5K3G1Q3_MESCO</name>
<dbReference type="SUPFAM" id="SSF111418">
    <property type="entry name" value="Hormone receptor domain"/>
    <property type="match status" value="1"/>
</dbReference>
<dbReference type="PROSITE" id="PS50227">
    <property type="entry name" value="G_PROTEIN_RECEP_F2_3"/>
    <property type="match status" value="1"/>
</dbReference>
<dbReference type="GO" id="GO:0004930">
    <property type="term" value="F:G protein-coupled receptor activity"/>
    <property type="evidence" value="ECO:0007669"/>
    <property type="project" value="InterPro"/>
</dbReference>
<evidence type="ECO:0000313" key="2">
    <source>
        <dbReference type="WBParaSite" id="MCU_012905-RA"/>
    </source>
</evidence>